<reference evidence="1" key="1">
    <citation type="journal article" date="2015" name="BMC Genomics">
        <title>Transcriptome profiling of a Rhizobium leguminosarum bv. trifolii rosR mutant reveals the role of the transcriptional regulator RosR in motility, synthesis of cell-surface components, and other cellular processes.</title>
        <authorList>
            <person name="Rachwal K."/>
            <person name="Matczynska E."/>
            <person name="Janczarek M."/>
        </authorList>
    </citation>
    <scope>NUCLEOTIDE SEQUENCE</scope>
    <source>
        <strain evidence="1">Rt24.2</strain>
    </source>
</reference>
<name>A0A1C9HQE0_RHILT</name>
<evidence type="ECO:0000313" key="1">
    <source>
        <dbReference type="EMBL" id="AOO88891.1"/>
    </source>
</evidence>
<proteinExistence type="predicted"/>
<accession>A0A1C9HQE0</accession>
<dbReference type="Gene3D" id="1.20.910.10">
    <property type="entry name" value="Heme oxygenase-like"/>
    <property type="match status" value="1"/>
</dbReference>
<dbReference type="CDD" id="cd19166">
    <property type="entry name" value="HemeO-bac"/>
    <property type="match status" value="1"/>
</dbReference>
<dbReference type="AlphaFoldDB" id="A0A1C9HQE0"/>
<dbReference type="SUPFAM" id="SSF48613">
    <property type="entry name" value="Heme oxygenase-like"/>
    <property type="match status" value="1"/>
</dbReference>
<protein>
    <submittedName>
        <fullName evidence="1">Putative heme oxygenase</fullName>
    </submittedName>
</protein>
<reference evidence="1" key="2">
    <citation type="journal article" date="2016" name="Front. Microbiol.">
        <title>The Regulatory Protein RosR Affects Rhizobium leguminosarum bv. trifolii Protein Profiles, Cell Surface Properties, and Symbiosis with Clover.</title>
        <authorList>
            <person name="Rachwal K."/>
            <person name="Boguszewska A."/>
            <person name="Kopcinska J."/>
            <person name="Karas M."/>
            <person name="Tchorzewski M."/>
            <person name="Janczarek M."/>
        </authorList>
    </citation>
    <scope>NUCLEOTIDE SEQUENCE</scope>
    <source>
        <strain evidence="1">Rt24.2</strain>
    </source>
</reference>
<organism evidence="1">
    <name type="scientific">Rhizobium leguminosarum bv. trifolii</name>
    <dbReference type="NCBI Taxonomy" id="386"/>
    <lineage>
        <taxon>Bacteria</taxon>
        <taxon>Pseudomonadati</taxon>
        <taxon>Pseudomonadota</taxon>
        <taxon>Alphaproteobacteria</taxon>
        <taxon>Hyphomicrobiales</taxon>
        <taxon>Rhizobiaceae</taxon>
        <taxon>Rhizobium/Agrobacterium group</taxon>
        <taxon>Rhizobium</taxon>
    </lineage>
</organism>
<dbReference type="InterPro" id="IPR016084">
    <property type="entry name" value="Haem_Oase-like_multi-hlx"/>
</dbReference>
<sequence>MLFLGVSLEITRCRSISASSSSLLGGGHITRKNVSMSLRSALRAQTADCHAAVDTLFGSFNLSRTQDYKAFLRAHARVVPSVEHALEEAGINSLLPDWPERRRAHLLAADIRELDDRLPVPLPRPALRCEAAVWGAAYVLEGSKLGGTLLAKAVPDHLPSSYLSPQGPKGAMRLFMDRLDASKVDDPGAAVAAARDVFDLFLKAGQVELEAVP</sequence>
<dbReference type="EMBL" id="KX486527">
    <property type="protein sequence ID" value="AOO88891.1"/>
    <property type="molecule type" value="Genomic_DNA"/>
</dbReference>